<gene>
    <name evidence="1" type="primary">LOC100175116-002</name>
</gene>
<organism evidence="1">
    <name type="scientific">Phallusia mammillata</name>
    <dbReference type="NCBI Taxonomy" id="59560"/>
    <lineage>
        <taxon>Eukaryota</taxon>
        <taxon>Metazoa</taxon>
        <taxon>Chordata</taxon>
        <taxon>Tunicata</taxon>
        <taxon>Ascidiacea</taxon>
        <taxon>Phlebobranchia</taxon>
        <taxon>Ascidiidae</taxon>
        <taxon>Phallusia</taxon>
    </lineage>
</organism>
<sequence length="131" mass="14394">MHSTKSTAFARSACISSNEADSDLLSAEFPLVSVASEHSPGNNESLCRYLGWPFAYDLLCCMVALGLSSREYCGSLPYALSTLRSREPFTDGSGLYRLSDVWVERGNVVCCIMCSSGVRARSENRLCMTLW</sequence>
<protein>
    <submittedName>
        <fullName evidence="1">Uncharacterized protein LOC100175116</fullName>
    </submittedName>
</protein>
<reference evidence="1" key="1">
    <citation type="submission" date="2020-04" db="EMBL/GenBank/DDBJ databases">
        <authorList>
            <person name="Neveu A P."/>
        </authorList>
    </citation>
    <scope>NUCLEOTIDE SEQUENCE</scope>
    <source>
        <tissue evidence="1">Whole embryo</tissue>
    </source>
</reference>
<evidence type="ECO:0000313" key="1">
    <source>
        <dbReference type="EMBL" id="CAB3260350.1"/>
    </source>
</evidence>
<name>A0A6F9DFN1_9ASCI</name>
<accession>A0A6F9DFN1</accession>
<dbReference type="EMBL" id="LR786350">
    <property type="protein sequence ID" value="CAB3260350.1"/>
    <property type="molecule type" value="mRNA"/>
</dbReference>
<proteinExistence type="evidence at transcript level"/>
<dbReference type="AlphaFoldDB" id="A0A6F9DFN1"/>